<keyword evidence="1" id="KW-0732">Signal</keyword>
<dbReference type="SUPFAM" id="SSF53474">
    <property type="entry name" value="alpha/beta-Hydrolases"/>
    <property type="match status" value="1"/>
</dbReference>
<keyword evidence="4" id="KW-1185">Reference proteome</keyword>
<dbReference type="Gene3D" id="3.40.50.1820">
    <property type="entry name" value="alpha/beta hydrolase"/>
    <property type="match status" value="1"/>
</dbReference>
<protein>
    <recommendedName>
        <fullName evidence="2">Serine hydrolase domain-containing protein</fullName>
    </recommendedName>
</protein>
<evidence type="ECO:0000256" key="1">
    <source>
        <dbReference type="SAM" id="SignalP"/>
    </source>
</evidence>
<dbReference type="Pfam" id="PF03959">
    <property type="entry name" value="FSH1"/>
    <property type="match status" value="1"/>
</dbReference>
<dbReference type="PANTHER" id="PTHR22778">
    <property type="entry name" value="OVARIAN CANCER GENE-2 PROTEIN-RELATED"/>
    <property type="match status" value="1"/>
</dbReference>
<feature type="chain" id="PRO_5043047747" description="Serine hydrolase domain-containing protein" evidence="1">
    <location>
        <begin position="20"/>
        <end position="234"/>
    </location>
</feature>
<sequence>MRGWFNWVRLLLLFFAAQPEDMETPKKPRILCLHGHGSNAAIHKRELDRWPDYVLDKMDLVFINGPFSIDDGISDYEQYTWFTCDKEKKIYLNFDESIAYIEARMIEFGPIDGVLGFSEGALVTASLPGIQEQGLGLTKVQKIKHVIIISGGKFGGNTFPCPELAETAFSSPINIPSLHIFGENDYARKYAPELVEAYVDPLVMLHNGVHEVPKLDEEGVIIMFEFLKKIDAIV</sequence>
<proteinExistence type="predicted"/>
<evidence type="ECO:0000313" key="4">
    <source>
        <dbReference type="Proteomes" id="UP001408789"/>
    </source>
</evidence>
<dbReference type="Proteomes" id="UP001408789">
    <property type="component" value="Unassembled WGS sequence"/>
</dbReference>
<name>A0AAP0DED8_9ASTR</name>
<gene>
    <name evidence="3" type="ORF">SSX86_007940</name>
</gene>
<evidence type="ECO:0000259" key="2">
    <source>
        <dbReference type="Pfam" id="PF03959"/>
    </source>
</evidence>
<dbReference type="EMBL" id="JBCNJP010000009">
    <property type="protein sequence ID" value="KAK9073616.1"/>
    <property type="molecule type" value="Genomic_DNA"/>
</dbReference>
<dbReference type="AlphaFoldDB" id="A0AAP0DED8"/>
<dbReference type="PANTHER" id="PTHR22778:SF53">
    <property type="entry name" value="SERINE HYDROLASE FSH DOMAIN-CONTAINING PROTEIN"/>
    <property type="match status" value="1"/>
</dbReference>
<dbReference type="InterPro" id="IPR029058">
    <property type="entry name" value="AB_hydrolase_fold"/>
</dbReference>
<comment type="caution">
    <text evidence="3">The sequence shown here is derived from an EMBL/GenBank/DDBJ whole genome shotgun (WGS) entry which is preliminary data.</text>
</comment>
<evidence type="ECO:0000313" key="3">
    <source>
        <dbReference type="EMBL" id="KAK9073616.1"/>
    </source>
</evidence>
<accession>A0AAP0DED8</accession>
<feature type="domain" description="Serine hydrolase" evidence="2">
    <location>
        <begin position="26"/>
        <end position="217"/>
    </location>
</feature>
<feature type="signal peptide" evidence="1">
    <location>
        <begin position="1"/>
        <end position="19"/>
    </location>
</feature>
<dbReference type="InterPro" id="IPR005645">
    <property type="entry name" value="FSH-like_dom"/>
</dbReference>
<organism evidence="3 4">
    <name type="scientific">Deinandra increscens subsp. villosa</name>
    <dbReference type="NCBI Taxonomy" id="3103831"/>
    <lineage>
        <taxon>Eukaryota</taxon>
        <taxon>Viridiplantae</taxon>
        <taxon>Streptophyta</taxon>
        <taxon>Embryophyta</taxon>
        <taxon>Tracheophyta</taxon>
        <taxon>Spermatophyta</taxon>
        <taxon>Magnoliopsida</taxon>
        <taxon>eudicotyledons</taxon>
        <taxon>Gunneridae</taxon>
        <taxon>Pentapetalae</taxon>
        <taxon>asterids</taxon>
        <taxon>campanulids</taxon>
        <taxon>Asterales</taxon>
        <taxon>Asteraceae</taxon>
        <taxon>Asteroideae</taxon>
        <taxon>Heliantheae alliance</taxon>
        <taxon>Madieae</taxon>
        <taxon>Madiinae</taxon>
        <taxon>Deinandra</taxon>
    </lineage>
</organism>
<reference evidence="3 4" key="1">
    <citation type="submission" date="2024-04" db="EMBL/GenBank/DDBJ databases">
        <title>The reference genome of an endangered Asteraceae, Deinandra increscens subsp. villosa, native to the Central Coast of California.</title>
        <authorList>
            <person name="Guilliams M."/>
            <person name="Hasenstab-Lehman K."/>
            <person name="Meyer R."/>
            <person name="Mcevoy S."/>
        </authorList>
    </citation>
    <scope>NUCLEOTIDE SEQUENCE [LARGE SCALE GENOMIC DNA]</scope>
    <source>
        <tissue evidence="3">Leaf</tissue>
    </source>
</reference>